<dbReference type="InterPro" id="IPR043005">
    <property type="entry name" value="MvaI_BcnI_rec"/>
</dbReference>
<reference evidence="2 3" key="1">
    <citation type="journal article" date="2010" name="Appl. Environ. Microbiol.">
        <title>The genome sequence of Psychrobacter arcticus 273-4, a psychroactive Siberian permafrost bacterium, reveals mechanisms for adaptation to low-temperature growth.</title>
        <authorList>
            <person name="Ayala-del-Rio H.L."/>
            <person name="Chain P.S."/>
            <person name="Grzymski J.J."/>
            <person name="Ponder M.A."/>
            <person name="Ivanova N."/>
            <person name="Bergholz P.W."/>
            <person name="Di Bartolo G."/>
            <person name="Hauser L."/>
            <person name="Land M."/>
            <person name="Bakermans C."/>
            <person name="Rodrigues D."/>
            <person name="Klappenbach J."/>
            <person name="Zarka D."/>
            <person name="Larimer F."/>
            <person name="Richardson P."/>
            <person name="Murray A."/>
            <person name="Thomashow M."/>
            <person name="Tiedje J.M."/>
        </authorList>
    </citation>
    <scope>NUCLEOTIDE SEQUENCE [LARGE SCALE GENOMIC DNA]</scope>
    <source>
        <strain evidence="3">DSM 17307 / VKM B-2377 / 273-4</strain>
    </source>
</reference>
<dbReference type="Pfam" id="PF15515">
    <property type="entry name" value="MvaI_BcnI"/>
    <property type="match status" value="1"/>
</dbReference>
<keyword evidence="3" id="KW-1185">Reference proteome</keyword>
<dbReference type="Proteomes" id="UP000000546">
    <property type="component" value="Chromosome"/>
</dbReference>
<dbReference type="Gene3D" id="3.40.210.20">
    <property type="entry name" value="MvaI/BcnI restriction endonuclease, catalytic domain"/>
    <property type="match status" value="1"/>
</dbReference>
<evidence type="ECO:0000313" key="2">
    <source>
        <dbReference type="EMBL" id="AAZ18269.1"/>
    </source>
</evidence>
<gene>
    <name evidence="2" type="ordered locus">Psyc_0402</name>
</gene>
<name>Q4FUN9_PSYA2</name>
<dbReference type="AlphaFoldDB" id="Q4FUN9"/>
<dbReference type="EMBL" id="CP000082">
    <property type="protein sequence ID" value="AAZ18269.1"/>
    <property type="molecule type" value="Genomic_DNA"/>
</dbReference>
<dbReference type="KEGG" id="par:Psyc_0402"/>
<feature type="domain" description="MvaI/BcnI restriction endonuclease" evidence="1">
    <location>
        <begin position="213"/>
        <end position="433"/>
    </location>
</feature>
<evidence type="ECO:0000313" key="3">
    <source>
        <dbReference type="Proteomes" id="UP000000546"/>
    </source>
</evidence>
<accession>Q4FUN9</accession>
<dbReference type="Gene3D" id="3.30.70.3570">
    <property type="entry name" value="MvaI/BcnI restriction endonuclease, recognition domain"/>
    <property type="match status" value="1"/>
</dbReference>
<dbReference type="CDD" id="cd22347">
    <property type="entry name" value="PDDEXK_nuclease"/>
    <property type="match status" value="1"/>
</dbReference>
<protein>
    <recommendedName>
        <fullName evidence="1">MvaI/BcnI restriction endonuclease domain-containing protein</fullName>
    </recommendedName>
</protein>
<sequence>MTTTRTIKRLKQDASDLKKEKNVALNQALNLVAEKYGYESWQSLTKNATDGKVTITTSEAQEKTLNQQNKELLAEYGIDFSVLIITATGIKKSIMDAVGSLRHFLVEEGFHNYEDQKQGESYKVLKPCQLITSEKILNKKVSLYRPVTKKGDPRIWVYGLSSHVRADDELTFFIVDDLLYVLNLNSVDISDYKDLLFELKQSLDETAIELRDKLIEIAKQPLKSIMKGDTAIGMTIEHALGLTANSSKKPDYKGIELKSGRITKSKTRSNLFAQVPAWDKSVLKSSREIVDSYGYPDKDNGDQRLYCTVNVSNFNNQGLRLVVDLENDKVYEEHEIDGLIVVWEGQKLRERLLEKHHETFWISANVNIINGLEFYSLNGFTHTKNPMEHQLLPLIKQGVITLDHLIKRKNETGRTSEKGPFFKIKPQDLEMLFPEPVFYSLVKD</sequence>
<dbReference type="eggNOG" id="ENOG502Z999">
    <property type="taxonomic scope" value="Bacteria"/>
</dbReference>
<dbReference type="InterPro" id="IPR043004">
    <property type="entry name" value="MvaI_BcnI_cat"/>
</dbReference>
<organism evidence="2 3">
    <name type="scientific">Psychrobacter arcticus (strain DSM 17307 / VKM B-2377 / 273-4)</name>
    <dbReference type="NCBI Taxonomy" id="259536"/>
    <lineage>
        <taxon>Bacteria</taxon>
        <taxon>Pseudomonadati</taxon>
        <taxon>Pseudomonadota</taxon>
        <taxon>Gammaproteobacteria</taxon>
        <taxon>Moraxellales</taxon>
        <taxon>Moraxellaceae</taxon>
        <taxon>Psychrobacter</taxon>
    </lineage>
</organism>
<dbReference type="SMR" id="Q4FUN9"/>
<evidence type="ECO:0000259" key="1">
    <source>
        <dbReference type="Pfam" id="PF15515"/>
    </source>
</evidence>
<proteinExistence type="predicted"/>
<dbReference type="HOGENOM" id="CLU_043527_0_0_6"/>
<dbReference type="InterPro" id="IPR029127">
    <property type="entry name" value="MvaI_BcnI"/>
</dbReference>
<dbReference type="REBASE" id="17596">
    <property type="entry name" value="ParAORF401P"/>
</dbReference>
<dbReference type="RefSeq" id="WP_011279707.1">
    <property type="nucleotide sequence ID" value="NC_007204.1"/>
</dbReference>